<accession>D8S7E5</accession>
<dbReference type="PANTHER" id="PTHR46791">
    <property type="entry name" value="EXPRESSED PROTEIN"/>
    <property type="match status" value="1"/>
</dbReference>
<dbReference type="Gramene" id="EFJ19741">
    <property type="protein sequence ID" value="EFJ19741"/>
    <property type="gene ID" value="SELMODRAFT_418974"/>
</dbReference>
<dbReference type="EMBL" id="GL377605">
    <property type="protein sequence ID" value="EFJ19741.1"/>
    <property type="molecule type" value="Genomic_DNA"/>
</dbReference>
<sequence>MEEDEVDGLPSHFSDLDYSSNMDSDNNALLEAFFNFLQLRGFGSLVAFGTWMHLKILKTKTTTYLICYLRISKPTLYKYVWLVDLNWRGVYYKVPLKEVAQTRGLSILDLVVKLKDTGLPTQNLNKEVYALCHIHCDFALYLKKDISHWVATWNLHEVRPYRCGDYFRPSHVPANLFQPMEREYGIMPAIGGKDIEDVLGPFLSNIEGATLSEALGIVRNLTFFMHQEGLNLDKQYLLHLDLTMECAMIDVVGVDLPLYTESALLTATLVK</sequence>
<dbReference type="InParanoid" id="D8S7E5"/>
<dbReference type="KEGG" id="smo:SELMODRAFT_418974"/>
<dbReference type="HOGENOM" id="CLU_089793_0_0_1"/>
<evidence type="ECO:0000313" key="2">
    <source>
        <dbReference type="Proteomes" id="UP000001514"/>
    </source>
</evidence>
<evidence type="ECO:0000313" key="1">
    <source>
        <dbReference type="EMBL" id="EFJ19741.1"/>
    </source>
</evidence>
<keyword evidence="2" id="KW-1185">Reference proteome</keyword>
<reference evidence="1 2" key="1">
    <citation type="journal article" date="2011" name="Science">
        <title>The Selaginella genome identifies genetic changes associated with the evolution of vascular plants.</title>
        <authorList>
            <person name="Banks J.A."/>
            <person name="Nishiyama T."/>
            <person name="Hasebe M."/>
            <person name="Bowman J.L."/>
            <person name="Gribskov M."/>
            <person name="dePamphilis C."/>
            <person name="Albert V.A."/>
            <person name="Aono N."/>
            <person name="Aoyama T."/>
            <person name="Ambrose B.A."/>
            <person name="Ashton N.W."/>
            <person name="Axtell M.J."/>
            <person name="Barker E."/>
            <person name="Barker M.S."/>
            <person name="Bennetzen J.L."/>
            <person name="Bonawitz N.D."/>
            <person name="Chapple C."/>
            <person name="Cheng C."/>
            <person name="Correa L.G."/>
            <person name="Dacre M."/>
            <person name="DeBarry J."/>
            <person name="Dreyer I."/>
            <person name="Elias M."/>
            <person name="Engstrom E.M."/>
            <person name="Estelle M."/>
            <person name="Feng L."/>
            <person name="Finet C."/>
            <person name="Floyd S.K."/>
            <person name="Frommer W.B."/>
            <person name="Fujita T."/>
            <person name="Gramzow L."/>
            <person name="Gutensohn M."/>
            <person name="Harholt J."/>
            <person name="Hattori M."/>
            <person name="Heyl A."/>
            <person name="Hirai T."/>
            <person name="Hiwatashi Y."/>
            <person name="Ishikawa M."/>
            <person name="Iwata M."/>
            <person name="Karol K.G."/>
            <person name="Koehler B."/>
            <person name="Kolukisaoglu U."/>
            <person name="Kubo M."/>
            <person name="Kurata T."/>
            <person name="Lalonde S."/>
            <person name="Li K."/>
            <person name="Li Y."/>
            <person name="Litt A."/>
            <person name="Lyons E."/>
            <person name="Manning G."/>
            <person name="Maruyama T."/>
            <person name="Michael T.P."/>
            <person name="Mikami K."/>
            <person name="Miyazaki S."/>
            <person name="Morinaga S."/>
            <person name="Murata T."/>
            <person name="Mueller-Roeber B."/>
            <person name="Nelson D.R."/>
            <person name="Obara M."/>
            <person name="Oguri Y."/>
            <person name="Olmstead R.G."/>
            <person name="Onodera N."/>
            <person name="Petersen B.L."/>
            <person name="Pils B."/>
            <person name="Prigge M."/>
            <person name="Rensing S.A."/>
            <person name="Riano-Pachon D.M."/>
            <person name="Roberts A.W."/>
            <person name="Sato Y."/>
            <person name="Scheller H.V."/>
            <person name="Schulz B."/>
            <person name="Schulz C."/>
            <person name="Shakirov E.V."/>
            <person name="Shibagaki N."/>
            <person name="Shinohara N."/>
            <person name="Shippen D.E."/>
            <person name="Soerensen I."/>
            <person name="Sotooka R."/>
            <person name="Sugimoto N."/>
            <person name="Sugita M."/>
            <person name="Sumikawa N."/>
            <person name="Tanurdzic M."/>
            <person name="Theissen G."/>
            <person name="Ulvskov P."/>
            <person name="Wakazuki S."/>
            <person name="Weng J.K."/>
            <person name="Willats W.W."/>
            <person name="Wipf D."/>
            <person name="Wolf P.G."/>
            <person name="Yang L."/>
            <person name="Zimmer A.D."/>
            <person name="Zhu Q."/>
            <person name="Mitros T."/>
            <person name="Hellsten U."/>
            <person name="Loque D."/>
            <person name="Otillar R."/>
            <person name="Salamov A."/>
            <person name="Schmutz J."/>
            <person name="Shapiro H."/>
            <person name="Lindquist E."/>
            <person name="Lucas S."/>
            <person name="Rokhsar D."/>
            <person name="Grigoriev I.V."/>
        </authorList>
    </citation>
    <scope>NUCLEOTIDE SEQUENCE [LARGE SCALE GENOMIC DNA]</scope>
</reference>
<protein>
    <submittedName>
        <fullName evidence="1">Uncharacterized protein</fullName>
    </submittedName>
</protein>
<dbReference type="AlphaFoldDB" id="D8S7E5"/>
<name>D8S7E5_SELML</name>
<dbReference type="Proteomes" id="UP000001514">
    <property type="component" value="Unassembled WGS sequence"/>
</dbReference>
<organism evidence="2">
    <name type="scientific">Selaginella moellendorffii</name>
    <name type="common">Spikemoss</name>
    <dbReference type="NCBI Taxonomy" id="88036"/>
    <lineage>
        <taxon>Eukaryota</taxon>
        <taxon>Viridiplantae</taxon>
        <taxon>Streptophyta</taxon>
        <taxon>Embryophyta</taxon>
        <taxon>Tracheophyta</taxon>
        <taxon>Lycopodiopsida</taxon>
        <taxon>Selaginellales</taxon>
        <taxon>Selaginellaceae</taxon>
        <taxon>Selaginella</taxon>
    </lineage>
</organism>
<dbReference type="PANTHER" id="PTHR46791:SF5">
    <property type="entry name" value="CLR5 DOMAIN-CONTAINING PROTEIN-RELATED"/>
    <property type="match status" value="1"/>
</dbReference>
<proteinExistence type="predicted"/>
<gene>
    <name evidence="1" type="ORF">SELMODRAFT_418974</name>
</gene>